<evidence type="ECO:0000313" key="2">
    <source>
        <dbReference type="Proteomes" id="UP001431209"/>
    </source>
</evidence>
<dbReference type="Proteomes" id="UP001431209">
    <property type="component" value="Unassembled WGS sequence"/>
</dbReference>
<evidence type="ECO:0000313" key="1">
    <source>
        <dbReference type="EMBL" id="KAL0485207.1"/>
    </source>
</evidence>
<sequence>MNITIYLYQSSILSPDLLSKFGLSSIIENSQNKEYQDEISDLQNLFTKNVKLIASDDKLLCDIDSRNIPSCKRNLLGCIKKKSGDQQRRRELDSSNCVSEAMIMRCVAYAEGVGLCPDPRKFELQLRQVAAEMTYNDIWLALPCLIIIGDVEAVIQIVKSAQFASTPDDKDVLCEDVEAILYDKYPETYGWYVVNEVENFSHKITSWSIDWFLMDLTFNQITCVLSVCSKIGWRNGFVAVCVLLLRYIAGGGKLCNVPTESVLDLIK</sequence>
<keyword evidence="2" id="KW-1185">Reference proteome</keyword>
<organism evidence="1 2">
    <name type="scientific">Acrasis kona</name>
    <dbReference type="NCBI Taxonomy" id="1008807"/>
    <lineage>
        <taxon>Eukaryota</taxon>
        <taxon>Discoba</taxon>
        <taxon>Heterolobosea</taxon>
        <taxon>Tetramitia</taxon>
        <taxon>Eutetramitia</taxon>
        <taxon>Acrasidae</taxon>
        <taxon>Acrasis</taxon>
    </lineage>
</organism>
<protein>
    <submittedName>
        <fullName evidence="1">Uncharacterized protein</fullName>
    </submittedName>
</protein>
<comment type="caution">
    <text evidence="1">The sequence shown here is derived from an EMBL/GenBank/DDBJ whole genome shotgun (WGS) entry which is preliminary data.</text>
</comment>
<reference evidence="1 2" key="1">
    <citation type="submission" date="2024-03" db="EMBL/GenBank/DDBJ databases">
        <title>The Acrasis kona genome and developmental transcriptomes reveal deep origins of eukaryotic multicellular pathways.</title>
        <authorList>
            <person name="Sheikh S."/>
            <person name="Fu C.-J."/>
            <person name="Brown M.W."/>
            <person name="Baldauf S.L."/>
        </authorList>
    </citation>
    <scope>NUCLEOTIDE SEQUENCE [LARGE SCALE GENOMIC DNA]</scope>
    <source>
        <strain evidence="1 2">ATCC MYA-3509</strain>
    </source>
</reference>
<proteinExistence type="predicted"/>
<name>A0AAW2Z5X0_9EUKA</name>
<gene>
    <name evidence="1" type="ORF">AKO1_004262</name>
</gene>
<accession>A0AAW2Z5X0</accession>
<dbReference type="EMBL" id="JAOPGA020001119">
    <property type="protein sequence ID" value="KAL0485207.1"/>
    <property type="molecule type" value="Genomic_DNA"/>
</dbReference>
<dbReference type="AlphaFoldDB" id="A0AAW2Z5X0"/>